<gene>
    <name evidence="1" type="ORF">SAMN05661012_06175</name>
    <name evidence="2" type="ORF">SR876_20660</name>
</gene>
<dbReference type="EMBL" id="FPIZ01000034">
    <property type="protein sequence ID" value="SFW87985.1"/>
    <property type="molecule type" value="Genomic_DNA"/>
</dbReference>
<dbReference type="OrthoDB" id="642461at2"/>
<protein>
    <submittedName>
        <fullName evidence="1">Uncharacterized protein</fullName>
    </submittedName>
</protein>
<dbReference type="PROSITE" id="PS51257">
    <property type="entry name" value="PROKAR_LIPOPROTEIN"/>
    <property type="match status" value="1"/>
</dbReference>
<proteinExistence type="predicted"/>
<reference evidence="2 4" key="2">
    <citation type="submission" date="2023-11" db="EMBL/GenBank/DDBJ databases">
        <title>MicrobeMod: A computational toolkit for identifying prokaryotic methylation and restriction-modification with nanopore sequencing.</title>
        <authorList>
            <person name="Crits-Christoph A."/>
            <person name="Kang S.C."/>
            <person name="Lee H."/>
            <person name="Ostrov N."/>
        </authorList>
    </citation>
    <scope>NUCLEOTIDE SEQUENCE [LARGE SCALE GENOMIC DNA]</scope>
    <source>
        <strain evidence="2 4">ATCC 23090</strain>
    </source>
</reference>
<dbReference type="Gene3D" id="1.25.40.10">
    <property type="entry name" value="Tetratricopeptide repeat domain"/>
    <property type="match status" value="1"/>
</dbReference>
<evidence type="ECO:0000313" key="2">
    <source>
        <dbReference type="EMBL" id="WQG87339.1"/>
    </source>
</evidence>
<evidence type="ECO:0000313" key="1">
    <source>
        <dbReference type="EMBL" id="SFW87985.1"/>
    </source>
</evidence>
<dbReference type="RefSeq" id="WP_072365849.1">
    <property type="nucleotide sequence ID" value="NZ_CP139972.1"/>
</dbReference>
<sequence length="374" mass="42284">MRQLLLFVTTVILFACNGPSENKKGSASGVTLTESNLYSEDTVLMVANAGAARDKEADKLFLQAIDVFRNKKDPSQAVALFKKSILAQPQARAYYEMGNALGDQGKLQEGLQAYDIADILDYKPLNKLLYNKACLYARSGELAKAKQYLISAIEFGYGNLKNLQKDKDLDKLREDDPYNFNDLIMTAMSGSSDPDKLQWAVFSHEFTQVKFPLLLDMKYADHMTEDKIISYDNERYVPEMRDYSFSRDVGGEYYRVGLVRANDSNRTLIYGVVDEMGGNILPVYYIASFNNKGTLIDKLLIGGQKILKDPYKVATITANYDIEISNFELTYSKDPNEEGYEDNPIRSQKPLGKDHYAIREDGHFVKKDVVLGMR</sequence>
<dbReference type="Proteomes" id="UP000183788">
    <property type="component" value="Unassembled WGS sequence"/>
</dbReference>
<accession>A0A1K1SUH0</accession>
<dbReference type="InterPro" id="IPR011990">
    <property type="entry name" value="TPR-like_helical_dom_sf"/>
</dbReference>
<evidence type="ECO:0000313" key="4">
    <source>
        <dbReference type="Proteomes" id="UP001326715"/>
    </source>
</evidence>
<dbReference type="SUPFAM" id="SSF48452">
    <property type="entry name" value="TPR-like"/>
    <property type="match status" value="1"/>
</dbReference>
<evidence type="ECO:0000313" key="3">
    <source>
        <dbReference type="Proteomes" id="UP000183788"/>
    </source>
</evidence>
<dbReference type="InterPro" id="IPR019734">
    <property type="entry name" value="TPR_rpt"/>
</dbReference>
<organism evidence="1 3">
    <name type="scientific">Chitinophaga sancti</name>
    <dbReference type="NCBI Taxonomy" id="1004"/>
    <lineage>
        <taxon>Bacteria</taxon>
        <taxon>Pseudomonadati</taxon>
        <taxon>Bacteroidota</taxon>
        <taxon>Chitinophagia</taxon>
        <taxon>Chitinophagales</taxon>
        <taxon>Chitinophagaceae</taxon>
        <taxon>Chitinophaga</taxon>
    </lineage>
</organism>
<dbReference type="AlphaFoldDB" id="A0A1K1SUH0"/>
<keyword evidence="4" id="KW-1185">Reference proteome</keyword>
<dbReference type="NCBIfam" id="NF047558">
    <property type="entry name" value="TPR_END_plus"/>
    <property type="match status" value="1"/>
</dbReference>
<dbReference type="EMBL" id="CP140154">
    <property type="protein sequence ID" value="WQG87339.1"/>
    <property type="molecule type" value="Genomic_DNA"/>
</dbReference>
<name>A0A1K1SUH0_9BACT</name>
<dbReference type="Proteomes" id="UP001326715">
    <property type="component" value="Chromosome"/>
</dbReference>
<reference evidence="1 3" key="1">
    <citation type="submission" date="2016-11" db="EMBL/GenBank/DDBJ databases">
        <authorList>
            <person name="Jaros S."/>
            <person name="Januszkiewicz K."/>
            <person name="Wedrychowicz H."/>
        </authorList>
    </citation>
    <scope>NUCLEOTIDE SEQUENCE [LARGE SCALE GENOMIC DNA]</scope>
    <source>
        <strain evidence="1 3">DSM 784</strain>
    </source>
</reference>
<dbReference type="SMART" id="SM00028">
    <property type="entry name" value="TPR"/>
    <property type="match status" value="2"/>
</dbReference>
<dbReference type="Pfam" id="PF13181">
    <property type="entry name" value="TPR_8"/>
    <property type="match status" value="1"/>
</dbReference>
<dbReference type="STRING" id="1004.SAMN05661012_06175"/>